<sequence>MVAWTRLLDKSVVIPSVVLLNLGDELLDTRILFDLVNRQKFKENPQRISSLIEYFSTNLMHPSQPHYRKQGGLVGLAVLTIALMKNSASPILYKILPPILNSLRDMDMSVCECACETICEIAMVVKREIWVFLGQIFRAFFSLYRRPGINEPIEEFVQFVRERISILHPNERVYLLRWIGGLFNMLWNSAPMEHGEIYQGLHNILHDIKDGRLRQNVDFGVFAKPLLHFACKDKQETRFAALTWINEFRKLGVDQLASYYSAILDAILFNFSDPEENIRELAHEINEDILEAYARPDERSNIIAVLSIFTEEIGSEWQDTRIVALHCITKLLEWHRAEVLSYFNKDIDSLLKALSDPSDEVVLLVLEVHACIAREAEQFDRLFDFLAKKFRTDFSFLQMRGPLIVRKLCTLLNTEQVHQKFSSLREGEDYLKLTSKFLLRPNFHLVKSTELAEVRVVLNQTLVNAAGEDLCHSLYSSLGYSESGTVCLRLLAQAYHHENYVVLPLIKEDMNMILFSLTNLEAFVCLLQNPTFDYRKFQRIERSFWLLKLLYCLWMLLPQCMEPGNSIWLLTFLYFLRMFLPKKNSVVDLFERRLQTIPGHSFICPHFN</sequence>
<protein>
    <submittedName>
        <fullName evidence="1">Vacuole morphology and inheritance protein 14</fullName>
    </submittedName>
</protein>
<organism evidence="1 2">
    <name type="scientific">Dioscorea alata</name>
    <name type="common">Purple yam</name>
    <dbReference type="NCBI Taxonomy" id="55571"/>
    <lineage>
        <taxon>Eukaryota</taxon>
        <taxon>Viridiplantae</taxon>
        <taxon>Streptophyta</taxon>
        <taxon>Embryophyta</taxon>
        <taxon>Tracheophyta</taxon>
        <taxon>Spermatophyta</taxon>
        <taxon>Magnoliopsida</taxon>
        <taxon>Liliopsida</taxon>
        <taxon>Dioscoreales</taxon>
        <taxon>Dioscoreaceae</taxon>
        <taxon>Dioscorea</taxon>
    </lineage>
</organism>
<gene>
    <name evidence="1" type="ORF">IHE45_18G052100</name>
</gene>
<evidence type="ECO:0000313" key="1">
    <source>
        <dbReference type="EMBL" id="KAH7656027.1"/>
    </source>
</evidence>
<proteinExistence type="predicted"/>
<dbReference type="Proteomes" id="UP000827976">
    <property type="component" value="Chromosome 18"/>
</dbReference>
<dbReference type="EMBL" id="CM037028">
    <property type="protein sequence ID" value="KAH7656027.1"/>
    <property type="molecule type" value="Genomic_DNA"/>
</dbReference>
<evidence type="ECO:0000313" key="2">
    <source>
        <dbReference type="Proteomes" id="UP000827976"/>
    </source>
</evidence>
<accession>A0ACB7U6U9</accession>
<name>A0ACB7U6U9_DIOAL</name>
<reference evidence="2" key="1">
    <citation type="journal article" date="2022" name="Nat. Commun.">
        <title>Chromosome evolution and the genetic basis of agronomically important traits in greater yam.</title>
        <authorList>
            <person name="Bredeson J.V."/>
            <person name="Lyons J.B."/>
            <person name="Oniyinde I.O."/>
            <person name="Okereke N.R."/>
            <person name="Kolade O."/>
            <person name="Nnabue I."/>
            <person name="Nwadili C.O."/>
            <person name="Hribova E."/>
            <person name="Parker M."/>
            <person name="Nwogha J."/>
            <person name="Shu S."/>
            <person name="Carlson J."/>
            <person name="Kariba R."/>
            <person name="Muthemba S."/>
            <person name="Knop K."/>
            <person name="Barton G.J."/>
            <person name="Sherwood A.V."/>
            <person name="Lopez-Montes A."/>
            <person name="Asiedu R."/>
            <person name="Jamnadass R."/>
            <person name="Muchugi A."/>
            <person name="Goodstein D."/>
            <person name="Egesi C.N."/>
            <person name="Featherston J."/>
            <person name="Asfaw A."/>
            <person name="Simpson G.G."/>
            <person name="Dolezel J."/>
            <person name="Hendre P.S."/>
            <person name="Van Deynze A."/>
            <person name="Kumar P.L."/>
            <person name="Obidiegwu J.E."/>
            <person name="Bhattacharjee R."/>
            <person name="Rokhsar D.S."/>
        </authorList>
    </citation>
    <scope>NUCLEOTIDE SEQUENCE [LARGE SCALE GENOMIC DNA]</scope>
    <source>
        <strain evidence="2">cv. TDa95/00328</strain>
    </source>
</reference>
<comment type="caution">
    <text evidence="1">The sequence shown here is derived from an EMBL/GenBank/DDBJ whole genome shotgun (WGS) entry which is preliminary data.</text>
</comment>
<keyword evidence="2" id="KW-1185">Reference proteome</keyword>